<gene>
    <name evidence="1" type="ORF">EZS28_047548</name>
</gene>
<comment type="caution">
    <text evidence="1">The sequence shown here is derived from an EMBL/GenBank/DDBJ whole genome shotgun (WGS) entry which is preliminary data.</text>
</comment>
<organism evidence="1 2">
    <name type="scientific">Streblomastix strix</name>
    <dbReference type="NCBI Taxonomy" id="222440"/>
    <lineage>
        <taxon>Eukaryota</taxon>
        <taxon>Metamonada</taxon>
        <taxon>Preaxostyla</taxon>
        <taxon>Oxymonadida</taxon>
        <taxon>Streblomastigidae</taxon>
        <taxon>Streblomastix</taxon>
    </lineage>
</organism>
<dbReference type="Proteomes" id="UP000324800">
    <property type="component" value="Unassembled WGS sequence"/>
</dbReference>
<dbReference type="EMBL" id="SNRW01032194">
    <property type="protein sequence ID" value="KAA6356925.1"/>
    <property type="molecule type" value="Genomic_DNA"/>
</dbReference>
<proteinExistence type="predicted"/>
<sequence>MSKKLPNYISAQIIAILRISSSTRIALLNSPSFLFLVPYLSKEPSFIQTITTLLFFDEKNLFLPLKHAIVVLVQNENKNTINVIHAIMQRLNNDYELNVSLLQQLIQILIAIIPFALPEILVSVTHDVIKFIVHPSQFIHNTTLQYISSIAYKK</sequence>
<evidence type="ECO:0000313" key="2">
    <source>
        <dbReference type="Proteomes" id="UP000324800"/>
    </source>
</evidence>
<accession>A0A5J4THJ0</accession>
<dbReference type="AlphaFoldDB" id="A0A5J4THJ0"/>
<protein>
    <submittedName>
        <fullName evidence="1">Uncharacterized protein</fullName>
    </submittedName>
</protein>
<evidence type="ECO:0000313" key="1">
    <source>
        <dbReference type="EMBL" id="KAA6356925.1"/>
    </source>
</evidence>
<reference evidence="1 2" key="1">
    <citation type="submission" date="2019-03" db="EMBL/GenBank/DDBJ databases">
        <title>Single cell metagenomics reveals metabolic interactions within the superorganism composed of flagellate Streblomastix strix and complex community of Bacteroidetes bacteria on its surface.</title>
        <authorList>
            <person name="Treitli S.C."/>
            <person name="Kolisko M."/>
            <person name="Husnik F."/>
            <person name="Keeling P."/>
            <person name="Hampl V."/>
        </authorList>
    </citation>
    <scope>NUCLEOTIDE SEQUENCE [LARGE SCALE GENOMIC DNA]</scope>
    <source>
        <strain evidence="1">ST1C</strain>
    </source>
</reference>
<name>A0A5J4THJ0_9EUKA</name>